<dbReference type="Proteomes" id="UP001652680">
    <property type="component" value="Unassembled WGS sequence"/>
</dbReference>
<evidence type="ECO:0000256" key="1">
    <source>
        <dbReference type="SAM" id="SignalP"/>
    </source>
</evidence>
<evidence type="ECO:0000313" key="3">
    <source>
        <dbReference type="Proteomes" id="UP001652680"/>
    </source>
</evidence>
<organism evidence="2 3">
    <name type="scientific">Drosophila rhopaloa</name>
    <name type="common">Fruit fly</name>
    <dbReference type="NCBI Taxonomy" id="1041015"/>
    <lineage>
        <taxon>Eukaryota</taxon>
        <taxon>Metazoa</taxon>
        <taxon>Ecdysozoa</taxon>
        <taxon>Arthropoda</taxon>
        <taxon>Hexapoda</taxon>
        <taxon>Insecta</taxon>
        <taxon>Pterygota</taxon>
        <taxon>Neoptera</taxon>
        <taxon>Endopterygota</taxon>
        <taxon>Diptera</taxon>
        <taxon>Brachycera</taxon>
        <taxon>Muscomorpha</taxon>
        <taxon>Ephydroidea</taxon>
        <taxon>Drosophilidae</taxon>
        <taxon>Drosophila</taxon>
        <taxon>Sophophora</taxon>
    </lineage>
</organism>
<protein>
    <submittedName>
        <fullName evidence="2">Uncharacterized protein</fullName>
    </submittedName>
</protein>
<reference evidence="2" key="2">
    <citation type="submission" date="2025-05" db="UniProtKB">
        <authorList>
            <consortium name="EnsemblMetazoa"/>
        </authorList>
    </citation>
    <scope>IDENTIFICATION</scope>
</reference>
<sequence>MVVHIPVILLLGLSTFLSPVQAAIKGDIYGPLIEIVVIHLNGSHLGLDNWTKEISLTLENKQQQRVAWNIPWSDLLKEGKPSLELQHQLKPGNSFKLKLWMSFYWYLRRSQLLNGNLLSNFALELVKLQRNQPKLWNTDLQNMWQSLPRSLRILLKSRTICLQHKKEMLYVAAKNQLELGANSNCSMWVVKESEGHWLRLVNFCDEKSSFFISTLSHEGLFGLINVLNNKTRHFCVLNGLSFFEEDSEASKMESRCHWQINDCSFLPVLLSKLIVNY</sequence>
<evidence type="ECO:0000313" key="2">
    <source>
        <dbReference type="EnsemblMetazoa" id="XP_016992057.2"/>
    </source>
</evidence>
<keyword evidence="1" id="KW-0732">Signal</keyword>
<reference evidence="3" key="1">
    <citation type="journal article" date="2021" name="Elife">
        <title>Highly contiguous assemblies of 101 drosophilid genomes.</title>
        <authorList>
            <person name="Kim B.Y."/>
            <person name="Wang J.R."/>
            <person name="Miller D.E."/>
            <person name="Barmina O."/>
            <person name="Delaney E."/>
            <person name="Thompson A."/>
            <person name="Comeault A.A."/>
            <person name="Peede D."/>
            <person name="D'Agostino E.R."/>
            <person name="Pelaez J."/>
            <person name="Aguilar J.M."/>
            <person name="Haji D."/>
            <person name="Matsunaga T."/>
            <person name="Armstrong E.E."/>
            <person name="Zych M."/>
            <person name="Ogawa Y."/>
            <person name="Stamenkovic-Radak M."/>
            <person name="Jelic M."/>
            <person name="Veselinovic M.S."/>
            <person name="Tanaskovic M."/>
            <person name="Eric P."/>
            <person name="Gao J.J."/>
            <person name="Katoh T.K."/>
            <person name="Toda M.J."/>
            <person name="Watabe H."/>
            <person name="Watada M."/>
            <person name="Davis J.S."/>
            <person name="Moyle L.C."/>
            <person name="Manoli G."/>
            <person name="Bertolini E."/>
            <person name="Kostal V."/>
            <person name="Hawley R.S."/>
            <person name="Takahashi A."/>
            <person name="Jones C.D."/>
            <person name="Price D.K."/>
            <person name="Whiteman N."/>
            <person name="Kopp A."/>
            <person name="Matute D.R."/>
            <person name="Petrov D.A."/>
        </authorList>
    </citation>
    <scope>NUCLEOTIDE SEQUENCE [LARGE SCALE GENOMIC DNA]</scope>
</reference>
<accession>A0ABM5I8K8</accession>
<keyword evidence="3" id="KW-1185">Reference proteome</keyword>
<name>A0ABM5I8K8_DRORH</name>
<proteinExistence type="predicted"/>
<feature type="signal peptide" evidence="1">
    <location>
        <begin position="1"/>
        <end position="22"/>
    </location>
</feature>
<dbReference type="RefSeq" id="XP_016992057.2">
    <property type="nucleotide sequence ID" value="XM_017136568.2"/>
</dbReference>
<dbReference type="GeneID" id="108053847"/>
<feature type="chain" id="PRO_5045076645" evidence="1">
    <location>
        <begin position="23"/>
        <end position="277"/>
    </location>
</feature>
<dbReference type="EnsemblMetazoa" id="XM_017136568.2">
    <property type="protein sequence ID" value="XP_016992057.2"/>
    <property type="gene ID" value="LOC108053847"/>
</dbReference>